<protein>
    <submittedName>
        <fullName evidence="5">GntR family transcriptional regulator</fullName>
    </submittedName>
</protein>
<dbReference type="InterPro" id="IPR033532">
    <property type="entry name" value="AraR_ligand_bind_dom"/>
</dbReference>
<keyword evidence="6" id="KW-1185">Reference proteome</keyword>
<keyword evidence="1" id="KW-0805">Transcription regulation</keyword>
<evidence type="ECO:0000256" key="3">
    <source>
        <dbReference type="ARBA" id="ARBA00023163"/>
    </source>
</evidence>
<dbReference type="PRINTS" id="PR00035">
    <property type="entry name" value="HTHGNTR"/>
</dbReference>
<sequence>MADAERKTAKYRFLVETIKEKIKSGAYMAGERMESENRLSEQFGYSRQTVRQALSVLEREGLIERRRGSGTYISAESRRPQRGNNVAIVTTYISDYIFPTIIRGIEETLTNAGYSLTLGVTNNHVEDEGRILQSLISRRIDGVIVEGTKTAFPNPNVELYRKLEKMGVPVVFFNSYYRDLPNAVYIVTDDRRAGRQAVNLLLSKGCRKLGGVFKSDDMQGHGRYAGFSEGLVKNGCAIGDDNVVWYTTAERSRLFRPDNRDYMFERLRGCDGIVCYNDQIAYGVIDLLTSRGVRVPEEVLVVGFDDSSVSEYSPVKITSFAHPKDEMGRIAANKLINMLRSGDAEYPLILDMPLHEKQSTQR</sequence>
<dbReference type="InterPro" id="IPR000524">
    <property type="entry name" value="Tscrpt_reg_HTH_GntR"/>
</dbReference>
<dbReference type="PANTHER" id="PTHR30146">
    <property type="entry name" value="LACI-RELATED TRANSCRIPTIONAL REPRESSOR"/>
    <property type="match status" value="1"/>
</dbReference>
<dbReference type="InterPro" id="IPR028082">
    <property type="entry name" value="Peripla_BP_I"/>
</dbReference>
<dbReference type="SUPFAM" id="SSF46785">
    <property type="entry name" value="Winged helix' DNA-binding domain"/>
    <property type="match status" value="1"/>
</dbReference>
<evidence type="ECO:0000313" key="5">
    <source>
        <dbReference type="EMBL" id="MCF2653191.1"/>
    </source>
</evidence>
<dbReference type="CDD" id="cd07377">
    <property type="entry name" value="WHTH_GntR"/>
    <property type="match status" value="1"/>
</dbReference>
<dbReference type="EMBL" id="JAFBIT010000003">
    <property type="protein sequence ID" value="MCF2653191.1"/>
    <property type="molecule type" value="Genomic_DNA"/>
</dbReference>
<name>A0ABS9CS70_9FIRM</name>
<dbReference type="SUPFAM" id="SSF53822">
    <property type="entry name" value="Periplasmic binding protein-like I"/>
    <property type="match status" value="1"/>
</dbReference>
<accession>A0ABS9CS70</accession>
<dbReference type="InterPro" id="IPR046335">
    <property type="entry name" value="LacI/GalR-like_sensor"/>
</dbReference>
<evidence type="ECO:0000313" key="6">
    <source>
        <dbReference type="Proteomes" id="UP001299220"/>
    </source>
</evidence>
<dbReference type="Gene3D" id="3.40.50.2300">
    <property type="match status" value="2"/>
</dbReference>
<evidence type="ECO:0000256" key="1">
    <source>
        <dbReference type="ARBA" id="ARBA00023015"/>
    </source>
</evidence>
<reference evidence="5 6" key="1">
    <citation type="submission" date="2020-12" db="EMBL/GenBank/DDBJ databases">
        <title>Whole genome sequences of gut porcine anaerobes.</title>
        <authorList>
            <person name="Kubasova T."/>
            <person name="Jahodarova E."/>
            <person name="Rychlik I."/>
        </authorList>
    </citation>
    <scope>NUCLEOTIDE SEQUENCE [LARGE SCALE GENOMIC DNA]</scope>
    <source>
        <strain evidence="5 6">An867</strain>
    </source>
</reference>
<dbReference type="InterPro" id="IPR036388">
    <property type="entry name" value="WH-like_DNA-bd_sf"/>
</dbReference>
<keyword evidence="2" id="KW-0238">DNA-binding</keyword>
<comment type="caution">
    <text evidence="5">The sequence shown here is derived from an EMBL/GenBank/DDBJ whole genome shotgun (WGS) entry which is preliminary data.</text>
</comment>
<gene>
    <name evidence="5" type="ORF">JQM67_11325</name>
</gene>
<dbReference type="CDD" id="cd01541">
    <property type="entry name" value="PBP1_AraR"/>
    <property type="match status" value="1"/>
</dbReference>
<dbReference type="PROSITE" id="PS50949">
    <property type="entry name" value="HTH_GNTR"/>
    <property type="match status" value="1"/>
</dbReference>
<dbReference type="RefSeq" id="WP_235324210.1">
    <property type="nucleotide sequence ID" value="NZ_JAFBIT010000003.1"/>
</dbReference>
<dbReference type="SMART" id="SM00345">
    <property type="entry name" value="HTH_GNTR"/>
    <property type="match status" value="1"/>
</dbReference>
<evidence type="ECO:0000256" key="2">
    <source>
        <dbReference type="ARBA" id="ARBA00023125"/>
    </source>
</evidence>
<keyword evidence="3" id="KW-0804">Transcription</keyword>
<dbReference type="Gene3D" id="1.10.10.10">
    <property type="entry name" value="Winged helix-like DNA-binding domain superfamily/Winged helix DNA-binding domain"/>
    <property type="match status" value="1"/>
</dbReference>
<evidence type="ECO:0000259" key="4">
    <source>
        <dbReference type="PROSITE" id="PS50949"/>
    </source>
</evidence>
<dbReference type="Pfam" id="PF13377">
    <property type="entry name" value="Peripla_BP_3"/>
    <property type="match status" value="1"/>
</dbReference>
<dbReference type="PANTHER" id="PTHR30146:SF150">
    <property type="entry name" value="ARABINOSE METABOLISM TRANSCRIPTIONAL REPRESSOR"/>
    <property type="match status" value="1"/>
</dbReference>
<organism evidence="5 6">
    <name type="scientific">Anaeromassilibacillus senegalensis</name>
    <dbReference type="NCBI Taxonomy" id="1673717"/>
    <lineage>
        <taxon>Bacteria</taxon>
        <taxon>Bacillati</taxon>
        <taxon>Bacillota</taxon>
        <taxon>Clostridia</taxon>
        <taxon>Eubacteriales</taxon>
        <taxon>Acutalibacteraceae</taxon>
        <taxon>Anaeromassilibacillus</taxon>
    </lineage>
</organism>
<dbReference type="Proteomes" id="UP001299220">
    <property type="component" value="Unassembled WGS sequence"/>
</dbReference>
<proteinExistence type="predicted"/>
<feature type="domain" description="HTH gntR-type" evidence="4">
    <location>
        <begin position="8"/>
        <end position="76"/>
    </location>
</feature>
<dbReference type="InterPro" id="IPR036390">
    <property type="entry name" value="WH_DNA-bd_sf"/>
</dbReference>
<dbReference type="Pfam" id="PF00392">
    <property type="entry name" value="GntR"/>
    <property type="match status" value="1"/>
</dbReference>